<proteinExistence type="predicted"/>
<dbReference type="Proteomes" id="UP000030689">
    <property type="component" value="Unassembled WGS sequence"/>
</dbReference>
<dbReference type="InterPro" id="IPR050232">
    <property type="entry name" value="FBL13/AtMIF1-like"/>
</dbReference>
<accession>V4NVT5</accession>
<dbReference type="SMART" id="SM00256">
    <property type="entry name" value="FBOX"/>
    <property type="match status" value="1"/>
</dbReference>
<dbReference type="Gramene" id="ESQ50946">
    <property type="protein sequence ID" value="ESQ50946"/>
    <property type="gene ID" value="EUTSA_v10022983mg"/>
</dbReference>
<evidence type="ECO:0000313" key="3">
    <source>
        <dbReference type="Proteomes" id="UP000030689"/>
    </source>
</evidence>
<dbReference type="EMBL" id="KI517392">
    <property type="protein sequence ID" value="ESQ50946.1"/>
    <property type="molecule type" value="Genomic_DNA"/>
</dbReference>
<dbReference type="InterPro" id="IPR001810">
    <property type="entry name" value="F-box_dom"/>
</dbReference>
<feature type="non-terminal residue" evidence="2">
    <location>
        <position position="291"/>
    </location>
</feature>
<dbReference type="CDD" id="cd22160">
    <property type="entry name" value="F-box_AtFBL13-like"/>
    <property type="match status" value="1"/>
</dbReference>
<evidence type="ECO:0000313" key="2">
    <source>
        <dbReference type="EMBL" id="ESQ50946.1"/>
    </source>
</evidence>
<dbReference type="AlphaFoldDB" id="V4NVT5"/>
<dbReference type="PANTHER" id="PTHR31900">
    <property type="entry name" value="F-BOX/RNI SUPERFAMILY PROTEIN-RELATED"/>
    <property type="match status" value="1"/>
</dbReference>
<dbReference type="InterPro" id="IPR053781">
    <property type="entry name" value="F-box_AtFBL13-like"/>
</dbReference>
<feature type="domain" description="F-box" evidence="1">
    <location>
        <begin position="15"/>
        <end position="54"/>
    </location>
</feature>
<dbReference type="eggNOG" id="ENOG502SVU0">
    <property type="taxonomic scope" value="Eukaryota"/>
</dbReference>
<dbReference type="Gene3D" id="3.80.10.10">
    <property type="entry name" value="Ribonuclease Inhibitor"/>
    <property type="match status" value="1"/>
</dbReference>
<dbReference type="STRING" id="72664.V4NVT5"/>
<dbReference type="OMA" id="CINTWIC"/>
<organism evidence="2 3">
    <name type="scientific">Eutrema salsugineum</name>
    <name type="common">Saltwater cress</name>
    <name type="synonym">Sisymbrium salsugineum</name>
    <dbReference type="NCBI Taxonomy" id="72664"/>
    <lineage>
        <taxon>Eukaryota</taxon>
        <taxon>Viridiplantae</taxon>
        <taxon>Streptophyta</taxon>
        <taxon>Embryophyta</taxon>
        <taxon>Tracheophyta</taxon>
        <taxon>Spermatophyta</taxon>
        <taxon>Magnoliopsida</taxon>
        <taxon>eudicotyledons</taxon>
        <taxon>Gunneridae</taxon>
        <taxon>Pentapetalae</taxon>
        <taxon>rosids</taxon>
        <taxon>malvids</taxon>
        <taxon>Brassicales</taxon>
        <taxon>Brassicaceae</taxon>
        <taxon>Eutremeae</taxon>
        <taxon>Eutrema</taxon>
    </lineage>
</organism>
<dbReference type="PANTHER" id="PTHR31900:SF34">
    <property type="entry name" value="EMB|CAB62440.1-RELATED"/>
    <property type="match status" value="1"/>
</dbReference>
<dbReference type="SUPFAM" id="SSF52047">
    <property type="entry name" value="RNI-like"/>
    <property type="match status" value="1"/>
</dbReference>
<dbReference type="InterPro" id="IPR032675">
    <property type="entry name" value="LRR_dom_sf"/>
</dbReference>
<dbReference type="Gene3D" id="1.20.1280.50">
    <property type="match status" value="1"/>
</dbReference>
<gene>
    <name evidence="2" type="ORF">EUTSA_v10022983mg</name>
</gene>
<protein>
    <recommendedName>
        <fullName evidence="1">F-box domain-containing protein</fullName>
    </recommendedName>
</protein>
<dbReference type="InterPro" id="IPR036047">
    <property type="entry name" value="F-box-like_dom_sf"/>
</dbReference>
<dbReference type="KEGG" id="eus:EUTSA_v10022983mg"/>
<sequence>MSVPRIEGEDRISTLSDDLLLRILSFLPTKDAVATMFLSKRWQFIWTMVPKLEYSEINTIGRLFERSRSQSIWPFLDSSLQLHKAHVLEVLIIELSRQCPVEVDVGKCIANAVDRKVRVLELELKWSAEPTSLPTSLYICNTLVYMSLSDKIFVDVPSLVCFPSLKYLYLFRVVFKDDDSLARLLSNCPILKLLYVDRLDQDNVRNFSIKVPSLKTLWYNYLPAHILEGSLVIDTPNVKKMFISDNSGNSCSIENNPRFDEAGINFFCNPDDKFMRSLSSAMNLEIILTQE</sequence>
<dbReference type="Pfam" id="PF00646">
    <property type="entry name" value="F-box"/>
    <property type="match status" value="1"/>
</dbReference>
<keyword evidence="3" id="KW-1185">Reference proteome</keyword>
<evidence type="ECO:0000259" key="1">
    <source>
        <dbReference type="SMART" id="SM00256"/>
    </source>
</evidence>
<dbReference type="InterPro" id="IPR055411">
    <property type="entry name" value="LRR_FXL15/At3g58940/PEG3-like"/>
</dbReference>
<reference evidence="2 3" key="1">
    <citation type="journal article" date="2013" name="Front. Plant Sci.">
        <title>The Reference Genome of the Halophytic Plant Eutrema salsugineum.</title>
        <authorList>
            <person name="Yang R."/>
            <person name="Jarvis D.E."/>
            <person name="Chen H."/>
            <person name="Beilstein M.A."/>
            <person name="Grimwood J."/>
            <person name="Jenkins J."/>
            <person name="Shu S."/>
            <person name="Prochnik S."/>
            <person name="Xin M."/>
            <person name="Ma C."/>
            <person name="Schmutz J."/>
            <person name="Wing R.A."/>
            <person name="Mitchell-Olds T."/>
            <person name="Schumaker K.S."/>
            <person name="Wang X."/>
        </authorList>
    </citation>
    <scope>NUCLEOTIDE SEQUENCE [LARGE SCALE GENOMIC DNA]</scope>
</reference>
<name>V4NVT5_EUTSA</name>
<dbReference type="Pfam" id="PF24758">
    <property type="entry name" value="LRR_At5g56370"/>
    <property type="match status" value="1"/>
</dbReference>
<dbReference type="SUPFAM" id="SSF81383">
    <property type="entry name" value="F-box domain"/>
    <property type="match status" value="1"/>
</dbReference>